<sequence>MAANVPADFKQFQVYLQASQTIQSKSPAASAVMKIAFYQACQDYSEENQLSPEASNFLQSFGPTVPPLPANGVEETQKLADTFYTTLTDQFQSGNLRIAMVQQFKLCSLLYEVLDGDENENRCKTCKAVAVKIKKMLDKGLQGGAKAEGNTAGNAPSFTPTNQPPVFSPVSGGPPPSFTPTSGGPPVFTPSGSAGGAGGPPVFTPTNQPPSAGPPQFDAGPPQSSGGPPQFSAGPPQFSAGPPQSSGGPPQFGASPPQSSGGPPVFTPNAQPQQQGFQKPIDPSFDVQGAKNTLSSLGYGIVDPGKYPPLDQITCSTIECYLDYAVKRVQAADKVQALGFLKDALKTWSSGKPQ</sequence>
<name>A0A1J4K1L9_9EUKA</name>
<comment type="caution">
    <text evidence="2">The sequence shown here is derived from an EMBL/GenBank/DDBJ whole genome shotgun (WGS) entry which is preliminary data.</text>
</comment>
<feature type="region of interest" description="Disordered" evidence="1">
    <location>
        <begin position="143"/>
        <end position="290"/>
    </location>
</feature>
<feature type="compositionally biased region" description="Polar residues" evidence="1">
    <location>
        <begin position="268"/>
        <end position="277"/>
    </location>
</feature>
<protein>
    <submittedName>
        <fullName evidence="2">Uncharacterized protein</fullName>
    </submittedName>
</protein>
<dbReference type="PRINTS" id="PR01217">
    <property type="entry name" value="PRICHEXTENSN"/>
</dbReference>
<feature type="compositionally biased region" description="Low complexity" evidence="1">
    <location>
        <begin position="179"/>
        <end position="192"/>
    </location>
</feature>
<accession>A0A1J4K1L9</accession>
<evidence type="ECO:0000313" key="3">
    <source>
        <dbReference type="Proteomes" id="UP000179807"/>
    </source>
</evidence>
<organism evidence="2 3">
    <name type="scientific">Tritrichomonas foetus</name>
    <dbReference type="NCBI Taxonomy" id="1144522"/>
    <lineage>
        <taxon>Eukaryota</taxon>
        <taxon>Metamonada</taxon>
        <taxon>Parabasalia</taxon>
        <taxon>Tritrichomonadida</taxon>
        <taxon>Tritrichomonadidae</taxon>
        <taxon>Tritrichomonas</taxon>
    </lineage>
</organism>
<dbReference type="VEuPathDB" id="TrichDB:TRFO_28886"/>
<dbReference type="EMBL" id="MLAK01000819">
    <property type="protein sequence ID" value="OHT03636.1"/>
    <property type="molecule type" value="Genomic_DNA"/>
</dbReference>
<dbReference type="GeneID" id="94841145"/>
<proteinExistence type="predicted"/>
<evidence type="ECO:0000256" key="1">
    <source>
        <dbReference type="SAM" id="MobiDB-lite"/>
    </source>
</evidence>
<dbReference type="RefSeq" id="XP_068356772.1">
    <property type="nucleotide sequence ID" value="XM_068506441.1"/>
</dbReference>
<gene>
    <name evidence="2" type="ORF">TRFO_28886</name>
</gene>
<reference evidence="2" key="1">
    <citation type="submission" date="2016-10" db="EMBL/GenBank/DDBJ databases">
        <authorList>
            <person name="Benchimol M."/>
            <person name="Almeida L.G."/>
            <person name="Vasconcelos A.T."/>
            <person name="Perreira-Neves A."/>
            <person name="Rosa I.A."/>
            <person name="Tasca T."/>
            <person name="Bogo M.R."/>
            <person name="de Souza W."/>
        </authorList>
    </citation>
    <scope>NUCLEOTIDE SEQUENCE [LARGE SCALE GENOMIC DNA]</scope>
    <source>
        <strain evidence="2">K</strain>
    </source>
</reference>
<dbReference type="AlphaFoldDB" id="A0A1J4K1L9"/>
<feature type="compositionally biased region" description="Pro residues" evidence="1">
    <location>
        <begin position="162"/>
        <end position="178"/>
    </location>
</feature>
<evidence type="ECO:0000313" key="2">
    <source>
        <dbReference type="EMBL" id="OHT03636.1"/>
    </source>
</evidence>
<keyword evidence="3" id="KW-1185">Reference proteome</keyword>
<feature type="compositionally biased region" description="Low complexity" evidence="1">
    <location>
        <begin position="219"/>
        <end position="264"/>
    </location>
</feature>
<dbReference type="Proteomes" id="UP000179807">
    <property type="component" value="Unassembled WGS sequence"/>
</dbReference>
<feature type="compositionally biased region" description="Polar residues" evidence="1">
    <location>
        <begin position="151"/>
        <end position="161"/>
    </location>
</feature>